<dbReference type="Proteomes" id="UP000314294">
    <property type="component" value="Unassembled WGS sequence"/>
</dbReference>
<gene>
    <name evidence="1" type="ORF">EYF80_010325</name>
</gene>
<reference evidence="1 2" key="1">
    <citation type="submission" date="2019-03" db="EMBL/GenBank/DDBJ databases">
        <title>First draft genome of Liparis tanakae, snailfish: a comprehensive survey of snailfish specific genes.</title>
        <authorList>
            <person name="Kim W."/>
            <person name="Song I."/>
            <person name="Jeong J.-H."/>
            <person name="Kim D."/>
            <person name="Kim S."/>
            <person name="Ryu S."/>
            <person name="Song J.Y."/>
            <person name="Lee S.K."/>
        </authorList>
    </citation>
    <scope>NUCLEOTIDE SEQUENCE [LARGE SCALE GENOMIC DNA]</scope>
    <source>
        <tissue evidence="1">Muscle</tissue>
    </source>
</reference>
<name>A0A4Z2IPB5_9TELE</name>
<sequence length="135" mass="14767">MQVDEAGKGKTKCEHKIELQYHMLPVMSSAPSGRLRALSAYSLRVPECLLTVNSVEGVGIFFVGRLWSTDDLQHGALRLRAPASSLRSSLSSPFVLAPPPLVLRDPSKETNSKKLDSLGTWPSFASRSDLEVVMD</sequence>
<dbReference type="AlphaFoldDB" id="A0A4Z2IPB5"/>
<accession>A0A4Z2IPB5</accession>
<evidence type="ECO:0000313" key="2">
    <source>
        <dbReference type="Proteomes" id="UP000314294"/>
    </source>
</evidence>
<evidence type="ECO:0000313" key="1">
    <source>
        <dbReference type="EMBL" id="TNN79508.1"/>
    </source>
</evidence>
<organism evidence="1 2">
    <name type="scientific">Liparis tanakae</name>
    <name type="common">Tanaka's snailfish</name>
    <dbReference type="NCBI Taxonomy" id="230148"/>
    <lineage>
        <taxon>Eukaryota</taxon>
        <taxon>Metazoa</taxon>
        <taxon>Chordata</taxon>
        <taxon>Craniata</taxon>
        <taxon>Vertebrata</taxon>
        <taxon>Euteleostomi</taxon>
        <taxon>Actinopterygii</taxon>
        <taxon>Neopterygii</taxon>
        <taxon>Teleostei</taxon>
        <taxon>Neoteleostei</taxon>
        <taxon>Acanthomorphata</taxon>
        <taxon>Eupercaria</taxon>
        <taxon>Perciformes</taxon>
        <taxon>Cottioidei</taxon>
        <taxon>Cottales</taxon>
        <taxon>Liparidae</taxon>
        <taxon>Liparis</taxon>
    </lineage>
</organism>
<keyword evidence="2" id="KW-1185">Reference proteome</keyword>
<comment type="caution">
    <text evidence="1">The sequence shown here is derived from an EMBL/GenBank/DDBJ whole genome shotgun (WGS) entry which is preliminary data.</text>
</comment>
<dbReference type="EMBL" id="SRLO01000064">
    <property type="protein sequence ID" value="TNN79508.1"/>
    <property type="molecule type" value="Genomic_DNA"/>
</dbReference>
<proteinExistence type="predicted"/>
<protein>
    <submittedName>
        <fullName evidence="1">Uncharacterized protein</fullName>
    </submittedName>
</protein>